<dbReference type="HOGENOM" id="CLU_161222_2_1_9"/>
<dbReference type="InterPro" id="IPR022476">
    <property type="entry name" value="Spore_YabP/YqfC"/>
</dbReference>
<gene>
    <name evidence="1" type="ordered locus">CD196_2288</name>
</gene>
<protein>
    <recommendedName>
        <fullName evidence="3">Sporulation protein YqfC</fullName>
    </recommendedName>
</protein>
<dbReference type="KEGG" id="cdc:CD196_2288"/>
<dbReference type="Pfam" id="PF07873">
    <property type="entry name" value="YabP"/>
    <property type="match status" value="1"/>
</dbReference>
<dbReference type="AlphaFoldDB" id="A0A0H3N5A1"/>
<accession>A0A0H3N5A1</accession>
<sequence length="80" mass="9129">MLMLEISTDLQVNQPVITVTSNTFISIENYLSILEYEVDLIRIKTKVKTIKISGDKLSLKYITDSEIGIKGIIYNVEYVD</sequence>
<organism evidence="1 2">
    <name type="scientific">Clostridioides difficile (strain CD196)</name>
    <name type="common">Peptoclostridium difficile</name>
    <dbReference type="NCBI Taxonomy" id="645462"/>
    <lineage>
        <taxon>Bacteria</taxon>
        <taxon>Bacillati</taxon>
        <taxon>Bacillota</taxon>
        <taxon>Clostridia</taxon>
        <taxon>Peptostreptococcales</taxon>
        <taxon>Peptostreptococcaceae</taxon>
        <taxon>Clostridioides</taxon>
    </lineage>
</organism>
<evidence type="ECO:0000313" key="2">
    <source>
        <dbReference type="Proteomes" id="UP000002068"/>
    </source>
</evidence>
<dbReference type="Proteomes" id="UP000002068">
    <property type="component" value="Chromosome"/>
</dbReference>
<reference evidence="1 2" key="1">
    <citation type="journal article" date="2009" name="Genome Biol.">
        <title>Comparative genome and phenotypic analysis of Clostridium difficile 027 strains provides insight into the evolution of a hypervirulent bacterium.</title>
        <authorList>
            <person name="Stabler R.A."/>
            <person name="He M."/>
            <person name="Dawson L."/>
            <person name="Martin M."/>
            <person name="Valiente E."/>
            <person name="Corton C."/>
            <person name="Lawley T.D."/>
            <person name="Sebaihia M."/>
            <person name="Quail M.A."/>
            <person name="Rose G."/>
            <person name="Gerding D.N."/>
            <person name="Gibert M."/>
            <person name="Popoff M.R."/>
            <person name="Parkhill J."/>
            <person name="Dougan G."/>
            <person name="Wren B.W."/>
        </authorList>
    </citation>
    <scope>NUCLEOTIDE SEQUENCE [LARGE SCALE GENOMIC DNA]</scope>
    <source>
        <strain evidence="1 2">CD196</strain>
    </source>
</reference>
<proteinExistence type="predicted"/>
<evidence type="ECO:0008006" key="3">
    <source>
        <dbReference type="Google" id="ProtNLM"/>
    </source>
</evidence>
<dbReference type="EMBL" id="FN538970">
    <property type="protein sequence ID" value="CBA64386.1"/>
    <property type="molecule type" value="Genomic_DNA"/>
</dbReference>
<evidence type="ECO:0000313" key="1">
    <source>
        <dbReference type="EMBL" id="CBA64386.1"/>
    </source>
</evidence>
<name>A0A0H3N5A1_CLODC</name>